<evidence type="ECO:0000313" key="1">
    <source>
        <dbReference type="EMBL" id="RAH72955.1"/>
    </source>
</evidence>
<name>A0ACD1HHS4_9EURO</name>
<sequence length="103" mass="11789">MAAAKHTFPPFVLLLAMLSSAHRCIDSSTDTIWHTVRLTERFNNNFGNLLNLYDENGNEYDLVIHELDMSPLWRHFPIFNADLDALTMALYVILSQSHQVLTA</sequence>
<dbReference type="EMBL" id="KZ824941">
    <property type="protein sequence ID" value="RAH72955.1"/>
    <property type="molecule type" value="Genomic_DNA"/>
</dbReference>
<proteinExistence type="predicted"/>
<accession>A0ACD1HHS4</accession>
<dbReference type="Proteomes" id="UP000249661">
    <property type="component" value="Unassembled WGS sequence"/>
</dbReference>
<protein>
    <submittedName>
        <fullName evidence="1">Uncharacterized protein</fullName>
    </submittedName>
</protein>
<evidence type="ECO:0000313" key="2">
    <source>
        <dbReference type="Proteomes" id="UP000249661"/>
    </source>
</evidence>
<organism evidence="1 2">
    <name type="scientific">Aspergillus aculeatinus CBS 121060</name>
    <dbReference type="NCBI Taxonomy" id="1448322"/>
    <lineage>
        <taxon>Eukaryota</taxon>
        <taxon>Fungi</taxon>
        <taxon>Dikarya</taxon>
        <taxon>Ascomycota</taxon>
        <taxon>Pezizomycotina</taxon>
        <taxon>Eurotiomycetes</taxon>
        <taxon>Eurotiomycetidae</taxon>
        <taxon>Eurotiales</taxon>
        <taxon>Aspergillaceae</taxon>
        <taxon>Aspergillus</taxon>
        <taxon>Aspergillus subgen. Circumdati</taxon>
    </lineage>
</organism>
<keyword evidence="2" id="KW-1185">Reference proteome</keyword>
<reference evidence="1" key="1">
    <citation type="submission" date="2018-02" db="EMBL/GenBank/DDBJ databases">
        <title>The genomes of Aspergillus section Nigri reveals drivers in fungal speciation.</title>
        <authorList>
            <consortium name="DOE Joint Genome Institute"/>
            <person name="Vesth T.C."/>
            <person name="Nybo J."/>
            <person name="Theobald S."/>
            <person name="Brandl J."/>
            <person name="Frisvad J.C."/>
            <person name="Nielsen K.F."/>
            <person name="Lyhne E.K."/>
            <person name="Kogle M.E."/>
            <person name="Kuo A."/>
            <person name="Riley R."/>
            <person name="Clum A."/>
            <person name="Nolan M."/>
            <person name="Lipzen A."/>
            <person name="Salamov A."/>
            <person name="Henrissat B."/>
            <person name="Wiebenga A."/>
            <person name="De vries R.P."/>
            <person name="Grigoriev I.V."/>
            <person name="Mortensen U.H."/>
            <person name="Andersen M.R."/>
            <person name="Baker S.E."/>
        </authorList>
    </citation>
    <scope>NUCLEOTIDE SEQUENCE</scope>
    <source>
        <strain evidence="1">CBS 121060</strain>
    </source>
</reference>
<gene>
    <name evidence="1" type="ORF">BO66DRAFT_435850</name>
</gene>